<reference evidence="2 3" key="1">
    <citation type="journal article" date="2019" name="Nat. Commun.">
        <title>The antimicrobial potential of Streptomyces from insect microbiomes.</title>
        <authorList>
            <person name="Chevrette M.G."/>
            <person name="Carlson C.M."/>
            <person name="Ortega H.E."/>
            <person name="Thomas C."/>
            <person name="Ananiev G.E."/>
            <person name="Barns K.J."/>
            <person name="Book A.J."/>
            <person name="Cagnazzo J."/>
            <person name="Carlos C."/>
            <person name="Flanigan W."/>
            <person name="Grubbs K.J."/>
            <person name="Horn H.A."/>
            <person name="Hoffmann F.M."/>
            <person name="Klassen J.L."/>
            <person name="Knack J.J."/>
            <person name="Lewin G.R."/>
            <person name="McDonald B.R."/>
            <person name="Muller L."/>
            <person name="Melo W.G.P."/>
            <person name="Pinto-Tomas A.A."/>
            <person name="Schmitz A."/>
            <person name="Wendt-Pienkowski E."/>
            <person name="Wildman S."/>
            <person name="Zhao M."/>
            <person name="Zhang F."/>
            <person name="Bugni T.S."/>
            <person name="Andes D.R."/>
            <person name="Pupo M.T."/>
            <person name="Currie C.R."/>
        </authorList>
    </citation>
    <scope>NUCLEOTIDE SEQUENCE [LARGE SCALE GENOMIC DNA]</scope>
    <source>
        <strain evidence="2 3">SID5840</strain>
    </source>
</reference>
<keyword evidence="1" id="KW-0812">Transmembrane</keyword>
<feature type="transmembrane region" description="Helical" evidence="1">
    <location>
        <begin position="114"/>
        <end position="133"/>
    </location>
</feature>
<sequence length="268" mass="28213">MRVHLAVYARGLRRHSTYRAATAAGALTNAVFGAINAMVLLAVFEARPQINGYDAGDAVTQVFVGQMLLTVTMIISVAPSLDLAEHIRTGEIATDLLRPLSLQGWWLSQDLGRATFGLLFRGAPVFAVGLILFDATLPGGVGDALAFLVSVALAALVGFGLRYLYSLSGFWILDTRGVWMVTGLIGPIAAGMLLPLALFPTAIGDTLRLLPWASMVQIPTEILLGKDTLPGGGAFGGLALQAFWAVVLLALGAWLSTVATRRVVVQGG</sequence>
<dbReference type="InterPro" id="IPR010390">
    <property type="entry name" value="ABC-2_transporter-like"/>
</dbReference>
<dbReference type="PANTHER" id="PTHR36832:SF2">
    <property type="entry name" value="INTEGRAL MEMBRANE PROTEIN"/>
    <property type="match status" value="1"/>
</dbReference>
<dbReference type="Proteomes" id="UP000467124">
    <property type="component" value="Unassembled WGS sequence"/>
</dbReference>
<feature type="transmembrane region" description="Helical" evidence="1">
    <location>
        <begin position="145"/>
        <end position="165"/>
    </location>
</feature>
<dbReference type="AlphaFoldDB" id="A0A7K2IST4"/>
<evidence type="ECO:0000256" key="1">
    <source>
        <dbReference type="SAM" id="Phobius"/>
    </source>
</evidence>
<evidence type="ECO:0000313" key="3">
    <source>
        <dbReference type="Proteomes" id="UP000467124"/>
    </source>
</evidence>
<dbReference type="Pfam" id="PF06182">
    <property type="entry name" value="ABC2_membrane_6"/>
    <property type="match status" value="1"/>
</dbReference>
<keyword evidence="1" id="KW-0472">Membrane</keyword>
<accession>A0A7K2IST4</accession>
<feature type="transmembrane region" description="Helical" evidence="1">
    <location>
        <begin position="177"/>
        <end position="199"/>
    </location>
</feature>
<feature type="transmembrane region" description="Helical" evidence="1">
    <location>
        <begin position="234"/>
        <end position="255"/>
    </location>
</feature>
<keyword evidence="1" id="KW-1133">Transmembrane helix</keyword>
<feature type="transmembrane region" description="Helical" evidence="1">
    <location>
        <begin position="21"/>
        <end position="43"/>
    </location>
</feature>
<protein>
    <submittedName>
        <fullName evidence="2">ABC transporter permease</fullName>
    </submittedName>
</protein>
<dbReference type="PANTHER" id="PTHR36832">
    <property type="entry name" value="SLR1174 PROTEIN-RELATED"/>
    <property type="match status" value="1"/>
</dbReference>
<comment type="caution">
    <text evidence="2">The sequence shown here is derived from an EMBL/GenBank/DDBJ whole genome shotgun (WGS) entry which is preliminary data.</text>
</comment>
<dbReference type="EMBL" id="WWHY01000001">
    <property type="protein sequence ID" value="MYR33029.1"/>
    <property type="molecule type" value="Genomic_DNA"/>
</dbReference>
<organism evidence="2 3">
    <name type="scientific">Nocardiopsis alba</name>
    <dbReference type="NCBI Taxonomy" id="53437"/>
    <lineage>
        <taxon>Bacteria</taxon>
        <taxon>Bacillati</taxon>
        <taxon>Actinomycetota</taxon>
        <taxon>Actinomycetes</taxon>
        <taxon>Streptosporangiales</taxon>
        <taxon>Nocardiopsidaceae</taxon>
        <taxon>Nocardiopsis</taxon>
    </lineage>
</organism>
<name>A0A7K2IST4_9ACTN</name>
<gene>
    <name evidence="2" type="ORF">GTW20_12335</name>
</gene>
<feature type="transmembrane region" description="Helical" evidence="1">
    <location>
        <begin position="63"/>
        <end position="81"/>
    </location>
</feature>
<dbReference type="RefSeq" id="WP_161111000.1">
    <property type="nucleotide sequence ID" value="NZ_JBEXQO010000009.1"/>
</dbReference>
<proteinExistence type="predicted"/>
<evidence type="ECO:0000313" key="2">
    <source>
        <dbReference type="EMBL" id="MYR33029.1"/>
    </source>
</evidence>